<name>A0A5R9BA19_9MICC</name>
<keyword evidence="1" id="KW-0378">Hydrolase</keyword>
<organism evidence="3 4">
    <name type="scientific">Nesterenkonia salmonea</name>
    <dbReference type="NCBI Taxonomy" id="1804987"/>
    <lineage>
        <taxon>Bacteria</taxon>
        <taxon>Bacillati</taxon>
        <taxon>Actinomycetota</taxon>
        <taxon>Actinomycetes</taxon>
        <taxon>Micrococcales</taxon>
        <taxon>Micrococcaceae</taxon>
        <taxon>Nesterenkonia</taxon>
    </lineage>
</organism>
<accession>A0A5R9BA19</accession>
<dbReference type="EMBL" id="VAVZ01000024">
    <property type="protein sequence ID" value="TLP96232.1"/>
    <property type="molecule type" value="Genomic_DNA"/>
</dbReference>
<dbReference type="CDD" id="cd05829">
    <property type="entry name" value="Sortase_F"/>
    <property type="match status" value="1"/>
</dbReference>
<gene>
    <name evidence="3" type="ORF">FEF26_09560</name>
</gene>
<dbReference type="GO" id="GO:0016787">
    <property type="term" value="F:hydrolase activity"/>
    <property type="evidence" value="ECO:0007669"/>
    <property type="project" value="UniProtKB-KW"/>
</dbReference>
<proteinExistence type="predicted"/>
<evidence type="ECO:0000256" key="1">
    <source>
        <dbReference type="ARBA" id="ARBA00022801"/>
    </source>
</evidence>
<sequence>MGAAVIGFLVGCTQAATGEDADDHAEAALQQTSQSTQESEPEVEDSAEPRSDASNDSGAALALPAAAEPESVEIPRIELDEPLIDLAIQQDGRLEPPADWDDVGWFANGSRPGQPGPTVIAAHVDSAAGPAVFFRLLELEPGDEVTVTDAEGDEHLYRVSSTADFPKDDFPTREVFGAGPDDQLRLITCTGEFDDAAGRHLDNRVVFAERED</sequence>
<evidence type="ECO:0000313" key="3">
    <source>
        <dbReference type="EMBL" id="TLP96232.1"/>
    </source>
</evidence>
<feature type="compositionally biased region" description="Low complexity" evidence="2">
    <location>
        <begin position="27"/>
        <end position="38"/>
    </location>
</feature>
<dbReference type="Gene3D" id="2.40.260.10">
    <property type="entry name" value="Sortase"/>
    <property type="match status" value="1"/>
</dbReference>
<dbReference type="Pfam" id="PF04203">
    <property type="entry name" value="Sortase"/>
    <property type="match status" value="1"/>
</dbReference>
<dbReference type="OrthoDB" id="525039at2"/>
<feature type="region of interest" description="Disordered" evidence="2">
    <location>
        <begin position="20"/>
        <end position="73"/>
    </location>
</feature>
<protein>
    <submittedName>
        <fullName evidence="3">Class F sortase</fullName>
    </submittedName>
</protein>
<dbReference type="InterPro" id="IPR005754">
    <property type="entry name" value="Sortase"/>
</dbReference>
<comment type="caution">
    <text evidence="3">The sequence shown here is derived from an EMBL/GenBank/DDBJ whole genome shotgun (WGS) entry which is preliminary data.</text>
</comment>
<dbReference type="InterPro" id="IPR023365">
    <property type="entry name" value="Sortase_dom-sf"/>
</dbReference>
<dbReference type="Proteomes" id="UP000310458">
    <property type="component" value="Unassembled WGS sequence"/>
</dbReference>
<reference evidence="3 4" key="1">
    <citation type="submission" date="2019-05" db="EMBL/GenBank/DDBJ databases">
        <title>Nesterenkonia sp. GY074 isolated from the Southern Atlantic Ocean.</title>
        <authorList>
            <person name="Zhang G."/>
        </authorList>
    </citation>
    <scope>NUCLEOTIDE SEQUENCE [LARGE SCALE GENOMIC DNA]</scope>
    <source>
        <strain evidence="3 4">GY074</strain>
    </source>
</reference>
<evidence type="ECO:0000313" key="4">
    <source>
        <dbReference type="Proteomes" id="UP000310458"/>
    </source>
</evidence>
<keyword evidence="4" id="KW-1185">Reference proteome</keyword>
<evidence type="ECO:0000256" key="2">
    <source>
        <dbReference type="SAM" id="MobiDB-lite"/>
    </source>
</evidence>
<dbReference type="SUPFAM" id="SSF63817">
    <property type="entry name" value="Sortase"/>
    <property type="match status" value="1"/>
</dbReference>
<dbReference type="InterPro" id="IPR042001">
    <property type="entry name" value="Sortase_F"/>
</dbReference>
<dbReference type="AlphaFoldDB" id="A0A5R9BA19"/>
<feature type="compositionally biased region" description="Low complexity" evidence="2">
    <location>
        <begin position="59"/>
        <end position="69"/>
    </location>
</feature>